<accession>Q0AGC4</accession>
<dbReference type="KEGG" id="net:Neut_1360"/>
<dbReference type="OrthoDB" id="9813767at2"/>
<reference evidence="1 2" key="1">
    <citation type="journal article" date="2007" name="Environ. Microbiol.">
        <title>Whole-genome analysis of the ammonia-oxidizing bacterium, Nitrosomonas eutropha C91: implications for niche adaptation.</title>
        <authorList>
            <person name="Stein L.Y."/>
            <person name="Arp D.J."/>
            <person name="Berube P.M."/>
            <person name="Chain P.S."/>
            <person name="Hauser L."/>
            <person name="Jetten M.S."/>
            <person name="Klotz M.G."/>
            <person name="Larimer F.W."/>
            <person name="Norton J.M."/>
            <person name="Op den Camp H.J.M."/>
            <person name="Shin M."/>
            <person name="Wei X."/>
        </authorList>
    </citation>
    <scope>NUCLEOTIDE SEQUENCE [LARGE SCALE GENOMIC DNA]</scope>
    <source>
        <strain evidence="2">DSM 101675 / C91 / Nm57</strain>
    </source>
</reference>
<evidence type="ECO:0000313" key="2">
    <source>
        <dbReference type="Proteomes" id="UP000001966"/>
    </source>
</evidence>
<proteinExistence type="predicted"/>
<protein>
    <submittedName>
        <fullName evidence="1">Uncharacterized protein</fullName>
    </submittedName>
</protein>
<gene>
    <name evidence="1" type="ordered locus">Neut_1360</name>
</gene>
<evidence type="ECO:0000313" key="1">
    <source>
        <dbReference type="EMBL" id="ABI59608.1"/>
    </source>
</evidence>
<dbReference type="EMBL" id="CP000450">
    <property type="protein sequence ID" value="ABI59608.1"/>
    <property type="molecule type" value="Genomic_DNA"/>
</dbReference>
<dbReference type="eggNOG" id="ENOG50330SH">
    <property type="taxonomic scope" value="Bacteria"/>
</dbReference>
<dbReference type="STRING" id="335283.Neut_1360"/>
<dbReference type="AlphaFoldDB" id="Q0AGC4"/>
<name>Q0AGC4_NITEC</name>
<sequence length="92" mass="10116">MMRIHQSKEFIVRTTIDIENDVLAAAKEIARTENVSVGKVISRLVRQALAGHVAEVSSPDDASSVTGFRPFPSRGVIVSNELINRLRDEEGI</sequence>
<dbReference type="Proteomes" id="UP000001966">
    <property type="component" value="Chromosome"/>
</dbReference>
<dbReference type="HOGENOM" id="CLU_186849_0_0_4"/>
<organism evidence="1 2">
    <name type="scientific">Nitrosomonas eutropha (strain DSM 101675 / C91 / Nm57)</name>
    <dbReference type="NCBI Taxonomy" id="335283"/>
    <lineage>
        <taxon>Bacteria</taxon>
        <taxon>Pseudomonadati</taxon>
        <taxon>Pseudomonadota</taxon>
        <taxon>Betaproteobacteria</taxon>
        <taxon>Nitrosomonadales</taxon>
        <taxon>Nitrosomonadaceae</taxon>
        <taxon>Nitrosomonas</taxon>
    </lineage>
</organism>